<keyword evidence="2" id="KW-0547">Nucleotide-binding</keyword>
<organism evidence="4 5">
    <name type="scientific">Globodera rostochiensis</name>
    <name type="common">Golden nematode worm</name>
    <name type="synonym">Heterodera rostochiensis</name>
    <dbReference type="NCBI Taxonomy" id="31243"/>
    <lineage>
        <taxon>Eukaryota</taxon>
        <taxon>Metazoa</taxon>
        <taxon>Ecdysozoa</taxon>
        <taxon>Nematoda</taxon>
        <taxon>Chromadorea</taxon>
        <taxon>Rhabditida</taxon>
        <taxon>Tylenchina</taxon>
        <taxon>Tylenchomorpha</taxon>
        <taxon>Tylenchoidea</taxon>
        <taxon>Heteroderidae</taxon>
        <taxon>Heteroderinae</taxon>
        <taxon>Globodera</taxon>
    </lineage>
</organism>
<dbReference type="GO" id="GO:0005524">
    <property type="term" value="F:ATP binding"/>
    <property type="evidence" value="ECO:0007669"/>
    <property type="project" value="UniProtKB-KW"/>
</dbReference>
<dbReference type="Gene3D" id="1.10.3290.10">
    <property type="entry name" value="Fido-like domain"/>
    <property type="match status" value="1"/>
</dbReference>
<feature type="binding site" evidence="2">
    <location>
        <begin position="64"/>
        <end position="71"/>
    </location>
    <ligand>
        <name>ATP</name>
        <dbReference type="ChEBI" id="CHEBI:30616"/>
    </ligand>
</feature>
<feature type="domain" description="Fido" evidence="3">
    <location>
        <begin position="1"/>
        <end position="109"/>
    </location>
</feature>
<dbReference type="InterPro" id="IPR003812">
    <property type="entry name" value="Fido"/>
</dbReference>
<name>A0A914H4Q9_GLORO</name>
<protein>
    <submittedName>
        <fullName evidence="5">Fido domain-containing protein</fullName>
    </submittedName>
</protein>
<dbReference type="SUPFAM" id="SSF140931">
    <property type="entry name" value="Fic-like"/>
    <property type="match status" value="1"/>
</dbReference>
<dbReference type="PROSITE" id="PS51459">
    <property type="entry name" value="FIDO"/>
    <property type="match status" value="1"/>
</dbReference>
<dbReference type="WBParaSite" id="Gr19_v10_g13970.t1">
    <property type="protein sequence ID" value="Gr19_v10_g13970.t1"/>
    <property type="gene ID" value="Gr19_v10_g13970"/>
</dbReference>
<reference evidence="5" key="1">
    <citation type="submission" date="2022-11" db="UniProtKB">
        <authorList>
            <consortium name="WormBaseParasite"/>
        </authorList>
    </citation>
    <scope>IDENTIFICATION</scope>
</reference>
<evidence type="ECO:0000313" key="5">
    <source>
        <dbReference type="WBParaSite" id="Gr19_v10_g13970.t1"/>
    </source>
</evidence>
<dbReference type="Pfam" id="PF02661">
    <property type="entry name" value="Fic"/>
    <property type="match status" value="1"/>
</dbReference>
<dbReference type="PANTHER" id="PTHR13504">
    <property type="entry name" value="FIDO DOMAIN-CONTAINING PROTEIN DDB_G0283145"/>
    <property type="match status" value="1"/>
</dbReference>
<dbReference type="Proteomes" id="UP000887572">
    <property type="component" value="Unplaced"/>
</dbReference>
<dbReference type="PANTHER" id="PTHR13504:SF38">
    <property type="entry name" value="FIDO DOMAIN-CONTAINING PROTEIN"/>
    <property type="match status" value="1"/>
</dbReference>
<sequence length="109" mass="12105">MVLLNSGGLIVYYAPRDSEVRTLLEKFCLQLTAGLAAAREGTIQPVYVAAWAHARLVSIHPYIDGNGRASRMLLNSIMQYCGTGTRLYLAEEMRAEYNRLLAKAVEATR</sequence>
<keyword evidence="2" id="KW-0067">ATP-binding</keyword>
<evidence type="ECO:0000256" key="1">
    <source>
        <dbReference type="PIRSR" id="PIRSR640198-1"/>
    </source>
</evidence>
<dbReference type="InterPro" id="IPR036597">
    <property type="entry name" value="Fido-like_dom_sf"/>
</dbReference>
<keyword evidence="4" id="KW-1185">Reference proteome</keyword>
<dbReference type="AlphaFoldDB" id="A0A914H4Q9"/>
<dbReference type="InterPro" id="IPR040198">
    <property type="entry name" value="Fido_containing"/>
</dbReference>
<proteinExistence type="predicted"/>
<evidence type="ECO:0000256" key="2">
    <source>
        <dbReference type="PIRSR" id="PIRSR640198-2"/>
    </source>
</evidence>
<accession>A0A914H4Q9</accession>
<feature type="active site" evidence="1">
    <location>
        <position position="60"/>
    </location>
</feature>
<evidence type="ECO:0000259" key="3">
    <source>
        <dbReference type="PROSITE" id="PS51459"/>
    </source>
</evidence>
<evidence type="ECO:0000313" key="4">
    <source>
        <dbReference type="Proteomes" id="UP000887572"/>
    </source>
</evidence>